<dbReference type="EMBL" id="CAJC01000033">
    <property type="protein sequence ID" value="CCI51840.1"/>
    <property type="molecule type" value="Genomic_DNA"/>
</dbReference>
<keyword evidence="3" id="KW-1185">Reference proteome</keyword>
<comment type="caution">
    <text evidence="2">The sequence shown here is derived from an EMBL/GenBank/DDBJ whole genome shotgun (WGS) entry which is preliminary data.</text>
</comment>
<dbReference type="PANTHER" id="PTHR43745">
    <property type="entry name" value="NITROREDUCTASE MJ1384-RELATED"/>
    <property type="match status" value="1"/>
</dbReference>
<feature type="domain" description="Nitroreductase" evidence="1">
    <location>
        <begin position="339"/>
        <end position="514"/>
    </location>
</feature>
<dbReference type="Proteomes" id="UP000035720">
    <property type="component" value="Unassembled WGS sequence"/>
</dbReference>
<reference evidence="2 3" key="1">
    <citation type="journal article" date="2013" name="ISME J.">
        <title>A metabolic model for members of the genus Tetrasphaera involved in enhanced biological phosphorus removal.</title>
        <authorList>
            <person name="Kristiansen R."/>
            <person name="Nguyen H.T.T."/>
            <person name="Saunders A.M."/>
            <person name="Nielsen J.L."/>
            <person name="Wimmer R."/>
            <person name="Le V.Q."/>
            <person name="McIlroy S.J."/>
            <person name="Petrovski S."/>
            <person name="Seviour R.J."/>
            <person name="Calteau A."/>
            <person name="Nielsen K.L."/>
            <person name="Nielsen P.H."/>
        </authorList>
    </citation>
    <scope>NUCLEOTIDE SEQUENCE [LARGE SCALE GENOMIC DNA]</scope>
    <source>
        <strain evidence="2 3">Ben 74</strain>
    </source>
</reference>
<accession>A0A077M7N6</accession>
<evidence type="ECO:0000313" key="3">
    <source>
        <dbReference type="Proteomes" id="UP000035720"/>
    </source>
</evidence>
<protein>
    <recommendedName>
        <fullName evidence="1">Nitroreductase domain-containing protein</fullName>
    </recommendedName>
</protein>
<dbReference type="AlphaFoldDB" id="A0A077M7N6"/>
<dbReference type="GO" id="GO:0016491">
    <property type="term" value="F:oxidoreductase activity"/>
    <property type="evidence" value="ECO:0007669"/>
    <property type="project" value="InterPro"/>
</dbReference>
<organism evidence="2 3">
    <name type="scientific">Nostocoides jenkinsii Ben 74</name>
    <dbReference type="NCBI Taxonomy" id="1193518"/>
    <lineage>
        <taxon>Bacteria</taxon>
        <taxon>Bacillati</taxon>
        <taxon>Actinomycetota</taxon>
        <taxon>Actinomycetes</taxon>
        <taxon>Micrococcales</taxon>
        <taxon>Intrasporangiaceae</taxon>
        <taxon>Nostocoides</taxon>
    </lineage>
</organism>
<evidence type="ECO:0000313" key="2">
    <source>
        <dbReference type="EMBL" id="CCI51840.1"/>
    </source>
</evidence>
<gene>
    <name evidence="2" type="ORF">BN13_1280002</name>
</gene>
<dbReference type="InterPro" id="IPR052544">
    <property type="entry name" value="Bacteriocin_Proc_Enz"/>
</dbReference>
<evidence type="ECO:0000259" key="1">
    <source>
        <dbReference type="Pfam" id="PF00881"/>
    </source>
</evidence>
<dbReference type="STRING" id="1193518.BN13_1280002"/>
<dbReference type="Gene3D" id="3.40.109.10">
    <property type="entry name" value="NADH Oxidase"/>
    <property type="match status" value="2"/>
</dbReference>
<dbReference type="SUPFAM" id="SSF55469">
    <property type="entry name" value="FMN-dependent nitroreductase-like"/>
    <property type="match status" value="1"/>
</dbReference>
<sequence length="528" mass="56964">MLTSTSFPTPSRRSLSMTSTASTYLDAVVHRSTRRMDPDGFRINWRDAPRKGKFFPGVEDLSLDRIVPPDDGDITAFGLGSLSQMLKDTYAEGNRRLAIHCNSDVDDLPRYGTSSHARGTASGGARYPVSIYLVAGPGSGLTPGVYYYNTYHHSLQRLLVGDQTGRVAAALGHDTVANQYLVLGIKYWQNSFKYHNFCFHAVSMDIGTVTHAWREWAAERGMRLVPHLWFDEADLAAMLSVEGDQEGIFAVVPLGAAISRPAPWSGDSQTFGREIERSRTTRTFPMVVDMQAATAEGGRARPTAGALQQAAAPTQPAGDFFPLEKAEAPACGFREALVRRRSSFGRFVSQPMRQASLAALLEAGLSGGSYPCDASQAMPMSVMQLYVFVNHVEGIPPGSYLYDSRRRGLIRVDGRAPGEFLQKHYALENYNVEQAGAVIVPAVRGHAVIDAVGDRGYRLTSAAVGAATQAVYLAAATLAGVGCGAALGFDNAAYIDRLGLASNGVVPLIMIMVGAERAARANFRSEIL</sequence>
<proteinExistence type="predicted"/>
<dbReference type="InterPro" id="IPR029479">
    <property type="entry name" value="Nitroreductase"/>
</dbReference>
<dbReference type="RefSeq" id="WP_201329105.1">
    <property type="nucleotide sequence ID" value="NZ_HF571038.1"/>
</dbReference>
<dbReference type="Pfam" id="PF00881">
    <property type="entry name" value="Nitroreductase"/>
    <property type="match status" value="1"/>
</dbReference>
<dbReference type="InterPro" id="IPR000415">
    <property type="entry name" value="Nitroreductase-like"/>
</dbReference>
<name>A0A077M7N6_9MICO</name>
<dbReference type="PANTHER" id="PTHR43745:SF2">
    <property type="entry name" value="NITROREDUCTASE MJ1384-RELATED"/>
    <property type="match status" value="1"/>
</dbReference>